<gene>
    <name evidence="7" type="ORF">RCG21_31210</name>
</gene>
<dbReference type="InterPro" id="IPR014284">
    <property type="entry name" value="RNA_pol_sigma-70_dom"/>
</dbReference>
<evidence type="ECO:0000256" key="4">
    <source>
        <dbReference type="ARBA" id="ARBA00023125"/>
    </source>
</evidence>
<dbReference type="Proteomes" id="UP001178888">
    <property type="component" value="Unassembled WGS sequence"/>
</dbReference>
<dbReference type="AlphaFoldDB" id="A0AA90RAA5"/>
<evidence type="ECO:0000313" key="8">
    <source>
        <dbReference type="Proteomes" id="UP001178888"/>
    </source>
</evidence>
<evidence type="ECO:0000256" key="1">
    <source>
        <dbReference type="ARBA" id="ARBA00010641"/>
    </source>
</evidence>
<dbReference type="Gene3D" id="1.10.1740.10">
    <property type="match status" value="1"/>
</dbReference>
<comment type="caution">
    <text evidence="7">The sequence shown here is derived from an EMBL/GenBank/DDBJ whole genome shotgun (WGS) entry which is preliminary data.</text>
</comment>
<protein>
    <submittedName>
        <fullName evidence="7">Sigma-70 family RNA polymerase sigma factor</fullName>
    </submittedName>
</protein>
<organism evidence="7 8">
    <name type="scientific">Bacillus salipaludis</name>
    <dbReference type="NCBI Taxonomy" id="2547811"/>
    <lineage>
        <taxon>Bacteria</taxon>
        <taxon>Bacillati</taxon>
        <taxon>Bacillota</taxon>
        <taxon>Bacilli</taxon>
        <taxon>Bacillales</taxon>
        <taxon>Bacillaceae</taxon>
        <taxon>Bacillus</taxon>
    </lineage>
</organism>
<comment type="similarity">
    <text evidence="1">Belongs to the sigma-70 factor family. ECF subfamily.</text>
</comment>
<dbReference type="EMBL" id="JAVGVR010000002">
    <property type="protein sequence ID" value="MDQ6600696.1"/>
    <property type="molecule type" value="Genomic_DNA"/>
</dbReference>
<dbReference type="SUPFAM" id="SSF88659">
    <property type="entry name" value="Sigma3 and sigma4 domains of RNA polymerase sigma factors"/>
    <property type="match status" value="1"/>
</dbReference>
<dbReference type="Gene3D" id="1.10.10.10">
    <property type="entry name" value="Winged helix-like DNA-binding domain superfamily/Winged helix DNA-binding domain"/>
    <property type="match status" value="1"/>
</dbReference>
<keyword evidence="2" id="KW-0805">Transcription regulation</keyword>
<evidence type="ECO:0000256" key="5">
    <source>
        <dbReference type="ARBA" id="ARBA00023163"/>
    </source>
</evidence>
<dbReference type="GO" id="GO:0003677">
    <property type="term" value="F:DNA binding"/>
    <property type="evidence" value="ECO:0007669"/>
    <property type="project" value="UniProtKB-KW"/>
</dbReference>
<feature type="domain" description="RNA polymerase sigma-70 region 2" evidence="6">
    <location>
        <begin position="40"/>
        <end position="91"/>
    </location>
</feature>
<dbReference type="InterPro" id="IPR039425">
    <property type="entry name" value="RNA_pol_sigma-70-like"/>
</dbReference>
<dbReference type="GO" id="GO:0016987">
    <property type="term" value="F:sigma factor activity"/>
    <property type="evidence" value="ECO:0007669"/>
    <property type="project" value="UniProtKB-KW"/>
</dbReference>
<accession>A0AA90RAA5</accession>
<dbReference type="PANTHER" id="PTHR43133">
    <property type="entry name" value="RNA POLYMERASE ECF-TYPE SIGMA FACTO"/>
    <property type="match status" value="1"/>
</dbReference>
<keyword evidence="4" id="KW-0238">DNA-binding</keyword>
<keyword evidence="3" id="KW-0731">Sigma factor</keyword>
<dbReference type="RefSeq" id="WP_308914347.1">
    <property type="nucleotide sequence ID" value="NZ_JAVGVR010000002.1"/>
</dbReference>
<dbReference type="InterPro" id="IPR013324">
    <property type="entry name" value="RNA_pol_sigma_r3/r4-like"/>
</dbReference>
<evidence type="ECO:0000256" key="2">
    <source>
        <dbReference type="ARBA" id="ARBA00023015"/>
    </source>
</evidence>
<keyword evidence="5" id="KW-0804">Transcription</keyword>
<dbReference type="Pfam" id="PF04542">
    <property type="entry name" value="Sigma70_r2"/>
    <property type="match status" value="1"/>
</dbReference>
<dbReference type="NCBIfam" id="TIGR02937">
    <property type="entry name" value="sigma70-ECF"/>
    <property type="match status" value="1"/>
</dbReference>
<dbReference type="InterPro" id="IPR007627">
    <property type="entry name" value="RNA_pol_sigma70_r2"/>
</dbReference>
<proteinExistence type="inferred from homology"/>
<evidence type="ECO:0000259" key="6">
    <source>
        <dbReference type="Pfam" id="PF04542"/>
    </source>
</evidence>
<dbReference type="GO" id="GO:0006352">
    <property type="term" value="P:DNA-templated transcription initiation"/>
    <property type="evidence" value="ECO:0007669"/>
    <property type="project" value="InterPro"/>
</dbReference>
<reference evidence="7" key="1">
    <citation type="submission" date="2023-08" db="EMBL/GenBank/DDBJ databases">
        <title>Nitrogen cycling bacteria in agricultural field soils.</title>
        <authorList>
            <person name="Jang J."/>
        </authorList>
    </citation>
    <scope>NUCLEOTIDE SEQUENCE</scope>
    <source>
        <strain evidence="7">PS3-36</strain>
    </source>
</reference>
<dbReference type="SUPFAM" id="SSF88946">
    <property type="entry name" value="Sigma2 domain of RNA polymerase sigma factors"/>
    <property type="match status" value="1"/>
</dbReference>
<name>A0AA90RAA5_9BACI</name>
<sequence length="183" mass="21043">MDDEILSKRLKAHEIDDFSLIMSKYNKLLWVIIGGILNEVGTLQDIEECICDVYIKLWESPKSFNPKKGTLKTFLATIARNKTLDKYRQLTKMKAVELNDSNHASNGDLLDYVLNKETCEQLYIAIKSFDEPDKEIMIRRYFLAEKPAAIAKKISINVKEVENRLYQGKLKLKRLLADQGGTV</sequence>
<evidence type="ECO:0000256" key="3">
    <source>
        <dbReference type="ARBA" id="ARBA00023082"/>
    </source>
</evidence>
<dbReference type="InterPro" id="IPR036388">
    <property type="entry name" value="WH-like_DNA-bd_sf"/>
</dbReference>
<keyword evidence="8" id="KW-1185">Reference proteome</keyword>
<dbReference type="PANTHER" id="PTHR43133:SF8">
    <property type="entry name" value="RNA POLYMERASE SIGMA FACTOR HI_1459-RELATED"/>
    <property type="match status" value="1"/>
</dbReference>
<dbReference type="InterPro" id="IPR013325">
    <property type="entry name" value="RNA_pol_sigma_r2"/>
</dbReference>
<evidence type="ECO:0000313" key="7">
    <source>
        <dbReference type="EMBL" id="MDQ6600696.1"/>
    </source>
</evidence>